<dbReference type="GO" id="GO:0005886">
    <property type="term" value="C:plasma membrane"/>
    <property type="evidence" value="ECO:0007669"/>
    <property type="project" value="UniProtKB-SubCell"/>
</dbReference>
<sequence length="172" mass="19152">MRRVICTAALIVAAFLLQTTVFTWIPYLTAVPNLLLIITFSFGPLHGSLTGLIAGCASGLLMDLSGSDVIGYHALVYMYLGYINGKLYQIVTPDTLLLPFLLCIGNEAAYHIYIYLFSFLLKNQLSFSSYASGIILPELIGTLLLTFIIYGCCYYLNKWLEKHEKRSAAKFV</sequence>
<evidence type="ECO:0000313" key="10">
    <source>
        <dbReference type="Proteomes" id="UP000292927"/>
    </source>
</evidence>
<dbReference type="EMBL" id="SGXF01000006">
    <property type="protein sequence ID" value="RZS92938.1"/>
    <property type="molecule type" value="Genomic_DNA"/>
</dbReference>
<comment type="subcellular location">
    <subcellularLocation>
        <location evidence="1">Cell membrane</location>
        <topology evidence="1">Multi-pass membrane protein</topology>
    </subcellularLocation>
</comment>
<name>A0A4Q7P0W7_9FIRM</name>
<gene>
    <name evidence="9" type="ORF">EV209_2683</name>
</gene>
<dbReference type="Proteomes" id="UP000292927">
    <property type="component" value="Unassembled WGS sequence"/>
</dbReference>
<dbReference type="NCBIfam" id="TIGR03426">
    <property type="entry name" value="shape_MreD"/>
    <property type="match status" value="1"/>
</dbReference>
<dbReference type="GO" id="GO:0008360">
    <property type="term" value="P:regulation of cell shape"/>
    <property type="evidence" value="ECO:0007669"/>
    <property type="project" value="UniProtKB-KW"/>
</dbReference>
<comment type="similarity">
    <text evidence="2">Belongs to the MreD family.</text>
</comment>
<evidence type="ECO:0000256" key="8">
    <source>
        <dbReference type="SAM" id="Phobius"/>
    </source>
</evidence>
<keyword evidence="6 8" id="KW-1133">Transmembrane helix</keyword>
<evidence type="ECO:0000256" key="4">
    <source>
        <dbReference type="ARBA" id="ARBA00022692"/>
    </source>
</evidence>
<evidence type="ECO:0000256" key="1">
    <source>
        <dbReference type="ARBA" id="ARBA00004651"/>
    </source>
</evidence>
<keyword evidence="10" id="KW-1185">Reference proteome</keyword>
<dbReference type="AlphaFoldDB" id="A0A4Q7P0W7"/>
<proteinExistence type="inferred from homology"/>
<protein>
    <submittedName>
        <fullName evidence="9">Rod shape-determining protein MreD</fullName>
    </submittedName>
</protein>
<dbReference type="OrthoDB" id="9796616at2"/>
<keyword evidence="4 8" id="KW-0812">Transmembrane</keyword>
<dbReference type="Pfam" id="PF04093">
    <property type="entry name" value="MreD"/>
    <property type="match status" value="1"/>
</dbReference>
<accession>A0A4Q7P0W7</accession>
<organism evidence="9 10">
    <name type="scientific">Cuneatibacter caecimuris</name>
    <dbReference type="NCBI Taxonomy" id="1796618"/>
    <lineage>
        <taxon>Bacteria</taxon>
        <taxon>Bacillati</taxon>
        <taxon>Bacillota</taxon>
        <taxon>Clostridia</taxon>
        <taxon>Lachnospirales</taxon>
        <taxon>Lachnospiraceae</taxon>
        <taxon>Cuneatibacter</taxon>
    </lineage>
</organism>
<comment type="caution">
    <text evidence="9">The sequence shown here is derived from an EMBL/GenBank/DDBJ whole genome shotgun (WGS) entry which is preliminary data.</text>
</comment>
<keyword evidence="3" id="KW-1003">Cell membrane</keyword>
<reference evidence="9 10" key="1">
    <citation type="submission" date="2019-02" db="EMBL/GenBank/DDBJ databases">
        <title>Genomic Encyclopedia of Type Strains, Phase IV (KMG-IV): sequencing the most valuable type-strain genomes for metagenomic binning, comparative biology and taxonomic classification.</title>
        <authorList>
            <person name="Goeker M."/>
        </authorList>
    </citation>
    <scope>NUCLEOTIDE SEQUENCE [LARGE SCALE GENOMIC DNA]</scope>
    <source>
        <strain evidence="9 10">DSM 29486</strain>
    </source>
</reference>
<feature type="transmembrane region" description="Helical" evidence="8">
    <location>
        <begin position="69"/>
        <end position="91"/>
    </location>
</feature>
<evidence type="ECO:0000256" key="5">
    <source>
        <dbReference type="ARBA" id="ARBA00022960"/>
    </source>
</evidence>
<evidence type="ECO:0000256" key="2">
    <source>
        <dbReference type="ARBA" id="ARBA00007776"/>
    </source>
</evidence>
<evidence type="ECO:0000256" key="7">
    <source>
        <dbReference type="ARBA" id="ARBA00023136"/>
    </source>
</evidence>
<keyword evidence="7 8" id="KW-0472">Membrane</keyword>
<evidence type="ECO:0000256" key="6">
    <source>
        <dbReference type="ARBA" id="ARBA00022989"/>
    </source>
</evidence>
<dbReference type="InterPro" id="IPR007227">
    <property type="entry name" value="Cell_shape_determining_MreD"/>
</dbReference>
<keyword evidence="5" id="KW-0133">Cell shape</keyword>
<feature type="transmembrane region" description="Helical" evidence="8">
    <location>
        <begin position="133"/>
        <end position="157"/>
    </location>
</feature>
<evidence type="ECO:0000256" key="3">
    <source>
        <dbReference type="ARBA" id="ARBA00022475"/>
    </source>
</evidence>
<dbReference type="RefSeq" id="WP_130435940.1">
    <property type="nucleotide sequence ID" value="NZ_SGXF01000006.1"/>
</dbReference>
<feature type="transmembrane region" description="Helical" evidence="8">
    <location>
        <begin position="97"/>
        <end position="121"/>
    </location>
</feature>
<evidence type="ECO:0000313" key="9">
    <source>
        <dbReference type="EMBL" id="RZS92938.1"/>
    </source>
</evidence>